<keyword evidence="4" id="KW-1185">Reference proteome</keyword>
<dbReference type="RefSeq" id="WP_379046231.1">
    <property type="nucleotide sequence ID" value="NZ_JBHSKW010000058.1"/>
</dbReference>
<protein>
    <submittedName>
        <fullName evidence="3">Helix-turn-helix domain-containing protein</fullName>
    </submittedName>
</protein>
<dbReference type="PROSITE" id="PS50943">
    <property type="entry name" value="HTH_CROC1"/>
    <property type="match status" value="1"/>
</dbReference>
<comment type="caution">
    <text evidence="3">The sequence shown here is derived from an EMBL/GenBank/DDBJ whole genome shotgun (WGS) entry which is preliminary data.</text>
</comment>
<dbReference type="InterPro" id="IPR001387">
    <property type="entry name" value="Cro/C1-type_HTH"/>
</dbReference>
<dbReference type="Gene3D" id="1.10.260.40">
    <property type="entry name" value="lambda repressor-like DNA-binding domains"/>
    <property type="match status" value="1"/>
</dbReference>
<organism evidence="3 4">
    <name type="scientific">Pedobacter alpinus</name>
    <dbReference type="NCBI Taxonomy" id="1590643"/>
    <lineage>
        <taxon>Bacteria</taxon>
        <taxon>Pseudomonadati</taxon>
        <taxon>Bacteroidota</taxon>
        <taxon>Sphingobacteriia</taxon>
        <taxon>Sphingobacteriales</taxon>
        <taxon>Sphingobacteriaceae</taxon>
        <taxon>Pedobacter</taxon>
    </lineage>
</organism>
<dbReference type="CDD" id="cd00093">
    <property type="entry name" value="HTH_XRE"/>
    <property type="match status" value="1"/>
</dbReference>
<dbReference type="Proteomes" id="UP001597546">
    <property type="component" value="Unassembled WGS sequence"/>
</dbReference>
<accession>A0ABW5TXH4</accession>
<proteinExistence type="predicted"/>
<gene>
    <name evidence="3" type="ORF">ACFSSE_16430</name>
</gene>
<dbReference type="InterPro" id="IPR010982">
    <property type="entry name" value="Lambda_DNA-bd_dom_sf"/>
</dbReference>
<sequence>MIKNNSQYNRIKSKIDELTQAKEAFLEENKDHESAKFQIGVNSFDAILSDLVKEKEDYESLSGGGFHIIQPKSLESLPVAIIQTRIALGYTQKTFAELMGLKEQQVQRYESEDYQGVSFDRLLDFSEALGLKFFFEKTIISIDKESVFSFGDEITEEAVEQEVLKVKNRGSLLIS</sequence>
<feature type="domain" description="HTH cro/C1-type" evidence="2">
    <location>
        <begin position="81"/>
        <end position="140"/>
    </location>
</feature>
<reference evidence="4" key="1">
    <citation type="journal article" date="2019" name="Int. J. Syst. Evol. Microbiol.">
        <title>The Global Catalogue of Microorganisms (GCM) 10K type strain sequencing project: providing services to taxonomists for standard genome sequencing and annotation.</title>
        <authorList>
            <consortium name="The Broad Institute Genomics Platform"/>
            <consortium name="The Broad Institute Genome Sequencing Center for Infectious Disease"/>
            <person name="Wu L."/>
            <person name="Ma J."/>
        </authorList>
    </citation>
    <scope>NUCLEOTIDE SEQUENCE [LARGE SCALE GENOMIC DNA]</scope>
    <source>
        <strain evidence="4">KCTC 42456</strain>
    </source>
</reference>
<dbReference type="EMBL" id="JBHULV010000052">
    <property type="protein sequence ID" value="MFD2733299.1"/>
    <property type="molecule type" value="Genomic_DNA"/>
</dbReference>
<evidence type="ECO:0000256" key="1">
    <source>
        <dbReference type="SAM" id="Coils"/>
    </source>
</evidence>
<evidence type="ECO:0000313" key="4">
    <source>
        <dbReference type="Proteomes" id="UP001597546"/>
    </source>
</evidence>
<dbReference type="SMART" id="SM00530">
    <property type="entry name" value="HTH_XRE"/>
    <property type="match status" value="1"/>
</dbReference>
<dbReference type="SUPFAM" id="SSF47413">
    <property type="entry name" value="lambda repressor-like DNA-binding domains"/>
    <property type="match status" value="1"/>
</dbReference>
<evidence type="ECO:0000259" key="2">
    <source>
        <dbReference type="PROSITE" id="PS50943"/>
    </source>
</evidence>
<dbReference type="Pfam" id="PF01381">
    <property type="entry name" value="HTH_3"/>
    <property type="match status" value="1"/>
</dbReference>
<evidence type="ECO:0000313" key="3">
    <source>
        <dbReference type="EMBL" id="MFD2733299.1"/>
    </source>
</evidence>
<keyword evidence="1" id="KW-0175">Coiled coil</keyword>
<feature type="coiled-coil region" evidence="1">
    <location>
        <begin position="8"/>
        <end position="35"/>
    </location>
</feature>
<name>A0ABW5TXH4_9SPHI</name>